<proteinExistence type="predicted"/>
<evidence type="ECO:0000259" key="1">
    <source>
        <dbReference type="PROSITE" id="PS50206"/>
    </source>
</evidence>
<dbReference type="PANTHER" id="PTHR43031:SF1">
    <property type="entry name" value="PYRIDINE NUCLEOTIDE-DISULPHIDE OXIDOREDUCTASE"/>
    <property type="match status" value="1"/>
</dbReference>
<name>A0AAE9Y4R6_9ACTN</name>
<dbReference type="RefSeq" id="WP_272735850.1">
    <property type="nucleotide sequence ID" value="NZ_CP116942.1"/>
</dbReference>
<dbReference type="Proteomes" id="UP001216390">
    <property type="component" value="Chromosome"/>
</dbReference>
<gene>
    <name evidence="2" type="ORF">PO878_17645</name>
</gene>
<dbReference type="EMBL" id="CP116942">
    <property type="protein sequence ID" value="WCO66327.1"/>
    <property type="molecule type" value="Genomic_DNA"/>
</dbReference>
<feature type="domain" description="Rhodanese" evidence="1">
    <location>
        <begin position="22"/>
        <end position="111"/>
    </location>
</feature>
<dbReference type="Pfam" id="PF00581">
    <property type="entry name" value="Rhodanese"/>
    <property type="match status" value="1"/>
</dbReference>
<evidence type="ECO:0000313" key="3">
    <source>
        <dbReference type="Proteomes" id="UP001216390"/>
    </source>
</evidence>
<protein>
    <submittedName>
        <fullName evidence="2">Rhodanese-like domain-containing protein</fullName>
    </submittedName>
</protein>
<dbReference type="InterPro" id="IPR050229">
    <property type="entry name" value="GlpE_sulfurtransferase"/>
</dbReference>
<dbReference type="Gene3D" id="3.40.250.10">
    <property type="entry name" value="Rhodanese-like domain"/>
    <property type="match status" value="1"/>
</dbReference>
<keyword evidence="3" id="KW-1185">Reference proteome</keyword>
<sequence length="198" mass="20911">MPPTTTIDDAIDSAELATWLDTDRDCRLIDVRSPAEFEAAHIPGSYNVPLGALDEHAAELSRNLDVPVVLVCRSGTRAGNAGRTLAAAGMAQVHVLDGGMQRWDDGQRPVRRGASRWDLERQVRLVAGSLVLAGIVGSTKAPRLKYLSGAIGAGLTFAAVSNTCTMGALLSRLPYNQGATCDIDQVVRELTTAEATAA</sequence>
<dbReference type="PANTHER" id="PTHR43031">
    <property type="entry name" value="FAD-DEPENDENT OXIDOREDUCTASE"/>
    <property type="match status" value="1"/>
</dbReference>
<dbReference type="InterPro" id="IPR001763">
    <property type="entry name" value="Rhodanese-like_dom"/>
</dbReference>
<dbReference type="KEGG" id="ima:PO878_17645"/>
<dbReference type="AlphaFoldDB" id="A0AAE9Y4R6"/>
<dbReference type="InterPro" id="IPR036873">
    <property type="entry name" value="Rhodanese-like_dom_sf"/>
</dbReference>
<accession>A0AAE9Y4R6</accession>
<dbReference type="CDD" id="cd00158">
    <property type="entry name" value="RHOD"/>
    <property type="match status" value="1"/>
</dbReference>
<dbReference type="SUPFAM" id="SSF52821">
    <property type="entry name" value="Rhodanese/Cell cycle control phosphatase"/>
    <property type="match status" value="1"/>
</dbReference>
<dbReference type="SMART" id="SM00450">
    <property type="entry name" value="RHOD"/>
    <property type="match status" value="1"/>
</dbReference>
<organism evidence="2 3">
    <name type="scientific">Iamia majanohamensis</name>
    <dbReference type="NCBI Taxonomy" id="467976"/>
    <lineage>
        <taxon>Bacteria</taxon>
        <taxon>Bacillati</taxon>
        <taxon>Actinomycetota</taxon>
        <taxon>Acidimicrobiia</taxon>
        <taxon>Acidimicrobiales</taxon>
        <taxon>Iamiaceae</taxon>
        <taxon>Iamia</taxon>
    </lineage>
</organism>
<evidence type="ECO:0000313" key="2">
    <source>
        <dbReference type="EMBL" id="WCO66327.1"/>
    </source>
</evidence>
<dbReference type="Pfam" id="PF11127">
    <property type="entry name" value="YgaP-like_TM"/>
    <property type="match status" value="1"/>
</dbReference>
<dbReference type="InterPro" id="IPR021309">
    <property type="entry name" value="YgaP-like_TM"/>
</dbReference>
<dbReference type="PROSITE" id="PS50206">
    <property type="entry name" value="RHODANESE_3"/>
    <property type="match status" value="1"/>
</dbReference>
<dbReference type="Gene3D" id="6.10.140.1340">
    <property type="match status" value="1"/>
</dbReference>
<reference evidence="2" key="1">
    <citation type="submission" date="2023-01" db="EMBL/GenBank/DDBJ databases">
        <title>The diversity of Class Acidimicrobiia in South China Sea sediment environments and the proposal of Iamia marina sp. nov., a novel species of the genus Iamia.</title>
        <authorList>
            <person name="He Y."/>
            <person name="Tian X."/>
        </authorList>
    </citation>
    <scope>NUCLEOTIDE SEQUENCE</scope>
    <source>
        <strain evidence="2">DSM 19957</strain>
    </source>
</reference>